<comment type="caution">
    <text evidence="2">The sequence shown here is derived from an EMBL/GenBank/DDBJ whole genome shotgun (WGS) entry which is preliminary data.</text>
</comment>
<dbReference type="EMBL" id="PVZF01000007">
    <property type="protein sequence ID" value="PRY13923.1"/>
    <property type="molecule type" value="Genomic_DNA"/>
</dbReference>
<keyword evidence="3" id="KW-1185">Reference proteome</keyword>
<evidence type="ECO:0000313" key="2">
    <source>
        <dbReference type="EMBL" id="PRY13923.1"/>
    </source>
</evidence>
<protein>
    <submittedName>
        <fullName evidence="2">Uncharacterized protein DUF4241</fullName>
    </submittedName>
</protein>
<evidence type="ECO:0000256" key="1">
    <source>
        <dbReference type="SAM" id="MobiDB-lite"/>
    </source>
</evidence>
<feature type="region of interest" description="Disordered" evidence="1">
    <location>
        <begin position="141"/>
        <end position="160"/>
    </location>
</feature>
<name>A0A2T0R2D9_9ACTN</name>
<organism evidence="2 3">
    <name type="scientific">Kineococcus rhizosphaerae</name>
    <dbReference type="NCBI Taxonomy" id="559628"/>
    <lineage>
        <taxon>Bacteria</taxon>
        <taxon>Bacillati</taxon>
        <taxon>Actinomycetota</taxon>
        <taxon>Actinomycetes</taxon>
        <taxon>Kineosporiales</taxon>
        <taxon>Kineosporiaceae</taxon>
        <taxon>Kineococcus</taxon>
    </lineage>
</organism>
<dbReference type="Proteomes" id="UP000238083">
    <property type="component" value="Unassembled WGS sequence"/>
</dbReference>
<dbReference type="AlphaFoldDB" id="A0A2T0R2D9"/>
<dbReference type="InterPro" id="IPR025335">
    <property type="entry name" value="DUF4241"/>
</dbReference>
<gene>
    <name evidence="2" type="ORF">CLV37_10741</name>
</gene>
<accession>A0A2T0R2D9</accession>
<dbReference type="Pfam" id="PF14025">
    <property type="entry name" value="DUF4241"/>
    <property type="match status" value="1"/>
</dbReference>
<reference evidence="2 3" key="1">
    <citation type="submission" date="2018-03" db="EMBL/GenBank/DDBJ databases">
        <title>Genomic Encyclopedia of Archaeal and Bacterial Type Strains, Phase II (KMG-II): from individual species to whole genera.</title>
        <authorList>
            <person name="Goeker M."/>
        </authorList>
    </citation>
    <scope>NUCLEOTIDE SEQUENCE [LARGE SCALE GENOMIC DNA]</scope>
    <source>
        <strain evidence="2 3">DSM 19711</strain>
    </source>
</reference>
<proteinExistence type="predicted"/>
<sequence length="248" mass="25023">MATTAAAPEQVAPVVGFRACEDTPAAVGSTHLRPPAAIELPPAGPDAPGLSGPVRLQHVLSLQLPTGSVRAGSGADAVWALGGNAFALADGAVDAEVTAAVWAPGDVRQVAWLELSLGPTDPVRWETAADLTIVTDGGDGGFWSPDAPDASSQLPEDPESGDLGPAFAAYLATAVPDGGPYPTCVVRDSDGVDDGLVFPTGTGDGWYPTYAGYDAQGHVVSLLSDGGMDWDTAGVTGTPPPDYLPPEP</sequence>
<evidence type="ECO:0000313" key="3">
    <source>
        <dbReference type="Proteomes" id="UP000238083"/>
    </source>
</evidence>